<sequence>MESQLLPFVPADTERRHPLAQKYVENAGCLATANLSDTARGASGSAWTVKETNAVRAIPLIDLDPRRIVPDIYFPRDDHKGKQYESDTFRGNPYQSFFMSLSELARTKTSEDGIVQRHRRVLSDSSIESEISTSSNEQQNEAVSTDALKGFVRGTLGNMGRHVYLGTSANQRDRNMFLEPVGAYVRFTWKMVGKRHAAENDGGIGVNYRGRTSLSDRWTKKPVVSLECKPRNAGGLKRGSGEPETFNPNIFAQEVAEMIGSMKAQRSMPLRHDDQESFVISMHGTLFYVSAAYFSPDYIRYIEADHFPEADLNGDHYLWVRRSIHFDLKLVEHRVRALEVLWALVTYIASGDAKVDIVLSALKAP</sequence>
<dbReference type="Proteomes" id="UP000188318">
    <property type="component" value="Unassembled WGS sequence"/>
</dbReference>
<name>A0A1R3RS04_ASPC5</name>
<dbReference type="EMBL" id="KV907497">
    <property type="protein sequence ID" value="OOF97275.1"/>
    <property type="molecule type" value="Genomic_DNA"/>
</dbReference>
<evidence type="ECO:0000313" key="2">
    <source>
        <dbReference type="Proteomes" id="UP000188318"/>
    </source>
</evidence>
<organism evidence="1 2">
    <name type="scientific">Aspergillus carbonarius (strain ITEM 5010)</name>
    <dbReference type="NCBI Taxonomy" id="602072"/>
    <lineage>
        <taxon>Eukaryota</taxon>
        <taxon>Fungi</taxon>
        <taxon>Dikarya</taxon>
        <taxon>Ascomycota</taxon>
        <taxon>Pezizomycotina</taxon>
        <taxon>Eurotiomycetes</taxon>
        <taxon>Eurotiomycetidae</taxon>
        <taxon>Eurotiales</taxon>
        <taxon>Aspergillaceae</taxon>
        <taxon>Aspergillus</taxon>
        <taxon>Aspergillus subgen. Circumdati</taxon>
    </lineage>
</organism>
<accession>A0A1R3RS04</accession>
<protein>
    <submittedName>
        <fullName evidence="1">Uncharacterized protein</fullName>
    </submittedName>
</protein>
<dbReference type="OrthoDB" id="4526849at2759"/>
<evidence type="ECO:0000313" key="1">
    <source>
        <dbReference type="EMBL" id="OOF97275.1"/>
    </source>
</evidence>
<gene>
    <name evidence="1" type="ORF">ASPCADRAFT_505662</name>
</gene>
<dbReference type="AlphaFoldDB" id="A0A1R3RS04"/>
<keyword evidence="2" id="KW-1185">Reference proteome</keyword>
<dbReference type="OMA" id="FEWTMAG"/>
<dbReference type="VEuPathDB" id="FungiDB:ASPCADRAFT_505662"/>
<proteinExistence type="predicted"/>
<reference evidence="2" key="1">
    <citation type="journal article" date="2017" name="Genome Biol.">
        <title>Comparative genomics reveals high biological diversity and specific adaptations in the industrially and medically important fungal genus Aspergillus.</title>
        <authorList>
            <person name="de Vries R.P."/>
            <person name="Riley R."/>
            <person name="Wiebenga A."/>
            <person name="Aguilar-Osorio G."/>
            <person name="Amillis S."/>
            <person name="Uchima C.A."/>
            <person name="Anderluh G."/>
            <person name="Asadollahi M."/>
            <person name="Askin M."/>
            <person name="Barry K."/>
            <person name="Battaglia E."/>
            <person name="Bayram O."/>
            <person name="Benocci T."/>
            <person name="Braus-Stromeyer S.A."/>
            <person name="Caldana C."/>
            <person name="Canovas D."/>
            <person name="Cerqueira G.C."/>
            <person name="Chen F."/>
            <person name="Chen W."/>
            <person name="Choi C."/>
            <person name="Clum A."/>
            <person name="Dos Santos R.A."/>
            <person name="Damasio A.R."/>
            <person name="Diallinas G."/>
            <person name="Emri T."/>
            <person name="Fekete E."/>
            <person name="Flipphi M."/>
            <person name="Freyberg S."/>
            <person name="Gallo A."/>
            <person name="Gournas C."/>
            <person name="Habgood R."/>
            <person name="Hainaut M."/>
            <person name="Harispe M.L."/>
            <person name="Henrissat B."/>
            <person name="Hilden K.S."/>
            <person name="Hope R."/>
            <person name="Hossain A."/>
            <person name="Karabika E."/>
            <person name="Karaffa L."/>
            <person name="Karanyi Z."/>
            <person name="Krasevec N."/>
            <person name="Kuo A."/>
            <person name="Kusch H."/>
            <person name="LaButti K."/>
            <person name="Lagendijk E.L."/>
            <person name="Lapidus A."/>
            <person name="Levasseur A."/>
            <person name="Lindquist E."/>
            <person name="Lipzen A."/>
            <person name="Logrieco A.F."/>
            <person name="MacCabe A."/>
            <person name="Maekelae M.R."/>
            <person name="Malavazi I."/>
            <person name="Melin P."/>
            <person name="Meyer V."/>
            <person name="Mielnichuk N."/>
            <person name="Miskei M."/>
            <person name="Molnar A.P."/>
            <person name="Mule G."/>
            <person name="Ngan C.Y."/>
            <person name="Orejas M."/>
            <person name="Orosz E."/>
            <person name="Ouedraogo J.P."/>
            <person name="Overkamp K.M."/>
            <person name="Park H.-S."/>
            <person name="Perrone G."/>
            <person name="Piumi F."/>
            <person name="Punt P.J."/>
            <person name="Ram A.F."/>
            <person name="Ramon A."/>
            <person name="Rauscher S."/>
            <person name="Record E."/>
            <person name="Riano-Pachon D.M."/>
            <person name="Robert V."/>
            <person name="Roehrig J."/>
            <person name="Ruller R."/>
            <person name="Salamov A."/>
            <person name="Salih N.S."/>
            <person name="Samson R.A."/>
            <person name="Sandor E."/>
            <person name="Sanguinetti M."/>
            <person name="Schuetze T."/>
            <person name="Sepcic K."/>
            <person name="Shelest E."/>
            <person name="Sherlock G."/>
            <person name="Sophianopoulou V."/>
            <person name="Squina F.M."/>
            <person name="Sun H."/>
            <person name="Susca A."/>
            <person name="Todd R.B."/>
            <person name="Tsang A."/>
            <person name="Unkles S.E."/>
            <person name="van de Wiele N."/>
            <person name="van Rossen-Uffink D."/>
            <person name="Oliveira J.V."/>
            <person name="Vesth T.C."/>
            <person name="Visser J."/>
            <person name="Yu J.-H."/>
            <person name="Zhou M."/>
            <person name="Andersen M.R."/>
            <person name="Archer D.B."/>
            <person name="Baker S.E."/>
            <person name="Benoit I."/>
            <person name="Brakhage A.A."/>
            <person name="Braus G.H."/>
            <person name="Fischer R."/>
            <person name="Frisvad J.C."/>
            <person name="Goldman G.H."/>
            <person name="Houbraken J."/>
            <person name="Oakley B."/>
            <person name="Pocsi I."/>
            <person name="Scazzocchio C."/>
            <person name="Seiboth B."/>
            <person name="vanKuyk P.A."/>
            <person name="Wortman J."/>
            <person name="Dyer P.S."/>
            <person name="Grigoriev I.V."/>
        </authorList>
    </citation>
    <scope>NUCLEOTIDE SEQUENCE [LARGE SCALE GENOMIC DNA]</scope>
    <source>
        <strain evidence="2">ITEM 5010</strain>
    </source>
</reference>